<dbReference type="PANTHER" id="PTHR33623">
    <property type="entry name" value="OS04G0572500 PROTEIN"/>
    <property type="match status" value="1"/>
</dbReference>
<evidence type="ECO:0000313" key="2">
    <source>
        <dbReference type="EMBL" id="KAL1566058.1"/>
    </source>
</evidence>
<accession>A0ABD1IE19</accession>
<name>A0ABD1IE19_SALDI</name>
<dbReference type="PANTHER" id="PTHR33623:SF5">
    <property type="entry name" value="HISTONE-LYSINE N-METHYLTRANSFERASE SETD1B-LIKE PROTEIN"/>
    <property type="match status" value="1"/>
</dbReference>
<sequence>MDHKPSILHELLQQHQEPFHLETFLSESRRSRSHLRDSSPPESRSFLRVPAGTASALAEAAARIQKQRKSSAGGVSLFGSILKILKHRRRGEGNCELKEREIRNSCSCGRLRRDDDRFRASSAAAATSPISPFGFSPVSGRRSPDFSSPAASPIRRVKQENAVDEGTEQCSPVCVLDAPYEDEEHHNLAGDDEDEEYDDLEPAYANIERARQQLLERLERFEKLAALDQVDLEQRLLEASDEEHDMGFEQLSMRIKQCQSSGLKESRVKRAIGGDKSKIFTGQLWRDAVDTMMEVEFKTEPEVEETAAELGLAIFDELIEQCLCMDPTSSVDLFL</sequence>
<feature type="region of interest" description="Disordered" evidence="1">
    <location>
        <begin position="129"/>
        <end position="162"/>
    </location>
</feature>
<evidence type="ECO:0000313" key="3">
    <source>
        <dbReference type="Proteomes" id="UP001567538"/>
    </source>
</evidence>
<dbReference type="EMBL" id="JBEAFC010000002">
    <property type="protein sequence ID" value="KAL1566058.1"/>
    <property type="molecule type" value="Genomic_DNA"/>
</dbReference>
<dbReference type="AlphaFoldDB" id="A0ABD1IE19"/>
<keyword evidence="3" id="KW-1185">Reference proteome</keyword>
<evidence type="ECO:0000256" key="1">
    <source>
        <dbReference type="SAM" id="MobiDB-lite"/>
    </source>
</evidence>
<proteinExistence type="predicted"/>
<dbReference type="Proteomes" id="UP001567538">
    <property type="component" value="Unassembled WGS sequence"/>
</dbReference>
<organism evidence="2 3">
    <name type="scientific">Salvia divinorum</name>
    <name type="common">Maria pastora</name>
    <name type="synonym">Diviner's sage</name>
    <dbReference type="NCBI Taxonomy" id="28513"/>
    <lineage>
        <taxon>Eukaryota</taxon>
        <taxon>Viridiplantae</taxon>
        <taxon>Streptophyta</taxon>
        <taxon>Embryophyta</taxon>
        <taxon>Tracheophyta</taxon>
        <taxon>Spermatophyta</taxon>
        <taxon>Magnoliopsida</taxon>
        <taxon>eudicotyledons</taxon>
        <taxon>Gunneridae</taxon>
        <taxon>Pentapetalae</taxon>
        <taxon>asterids</taxon>
        <taxon>lamiids</taxon>
        <taxon>Lamiales</taxon>
        <taxon>Lamiaceae</taxon>
        <taxon>Nepetoideae</taxon>
        <taxon>Mentheae</taxon>
        <taxon>Salviinae</taxon>
        <taxon>Salvia</taxon>
        <taxon>Salvia subgen. Calosphace</taxon>
    </lineage>
</organism>
<comment type="caution">
    <text evidence="2">The sequence shown here is derived from an EMBL/GenBank/DDBJ whole genome shotgun (WGS) entry which is preliminary data.</text>
</comment>
<gene>
    <name evidence="2" type="ORF">AAHA92_01708</name>
</gene>
<protein>
    <submittedName>
        <fullName evidence="2">Uncharacterized protein</fullName>
    </submittedName>
</protein>
<reference evidence="2 3" key="1">
    <citation type="submission" date="2024-06" db="EMBL/GenBank/DDBJ databases">
        <title>A chromosome level genome sequence of Diviner's sage (Salvia divinorum).</title>
        <authorList>
            <person name="Ford S.A."/>
            <person name="Ro D.-K."/>
            <person name="Ness R.W."/>
            <person name="Phillips M.A."/>
        </authorList>
    </citation>
    <scope>NUCLEOTIDE SEQUENCE [LARGE SCALE GENOMIC DNA]</scope>
    <source>
        <strain evidence="2">SAF-2024a</strain>
        <tissue evidence="2">Leaf</tissue>
    </source>
</reference>